<reference evidence="1 2" key="1">
    <citation type="submission" date="2018-10" db="EMBL/GenBank/DDBJ databases">
        <title>Horizontal transference of carbapenem resistance between Klebsiella pneumoniae and Kluyvera ascorbata during abdominal infection: a case report.</title>
        <authorList>
            <person name="Raro O.H.F."/>
            <person name="Lima-Morales D."/>
            <person name="Barth A.L."/>
            <person name="Paim T.G.S."/>
            <person name="Mott M.P."/>
            <person name="Riche C.V.W."/>
            <person name="Teixeira U.F."/>
            <person name="Waechter F."/>
            <person name="Dias C.A.G."/>
        </authorList>
    </citation>
    <scope>NUCLEOTIDE SEQUENCE [LARGE SCALE GENOMIC DNA]</scope>
    <source>
        <strain evidence="1 2">OT2</strain>
    </source>
</reference>
<dbReference type="OrthoDB" id="7068122at2"/>
<name>A0A3N2SBT3_9ENTR</name>
<dbReference type="RefSeq" id="WP_123650413.1">
    <property type="nucleotide sequence ID" value="NZ_RHFN01000003.1"/>
</dbReference>
<evidence type="ECO:0000313" key="2">
    <source>
        <dbReference type="Proteomes" id="UP000268051"/>
    </source>
</evidence>
<organism evidence="1 2">
    <name type="scientific">Kluyvera ascorbata</name>
    <dbReference type="NCBI Taxonomy" id="51288"/>
    <lineage>
        <taxon>Bacteria</taxon>
        <taxon>Pseudomonadati</taxon>
        <taxon>Pseudomonadota</taxon>
        <taxon>Gammaproteobacteria</taxon>
        <taxon>Enterobacterales</taxon>
        <taxon>Enterobacteriaceae</taxon>
        <taxon>Kluyvera</taxon>
    </lineage>
</organism>
<dbReference type="InterPro" id="IPR036673">
    <property type="entry name" value="Cyanovirin-N_sf"/>
</dbReference>
<dbReference type="EMBL" id="RHFN01000003">
    <property type="protein sequence ID" value="ROU17078.1"/>
    <property type="molecule type" value="Genomic_DNA"/>
</dbReference>
<comment type="caution">
    <text evidence="1">The sequence shown here is derived from an EMBL/GenBank/DDBJ whole genome shotgun (WGS) entry which is preliminary data.</text>
</comment>
<dbReference type="AlphaFoldDB" id="A0A3N2SBT3"/>
<proteinExistence type="predicted"/>
<dbReference type="Proteomes" id="UP000268051">
    <property type="component" value="Unassembled WGS sequence"/>
</dbReference>
<dbReference type="Gene3D" id="2.30.60.10">
    <property type="entry name" value="Cyanovirin-N"/>
    <property type="match status" value="1"/>
</dbReference>
<protein>
    <submittedName>
        <fullName evidence="1">Cyanovirin</fullName>
    </submittedName>
</protein>
<sequence length="121" mass="13216">MSRFIPNGSYQRSASNISSNLYGKSQRRDQSWVSSGFNISNLSGGLVNWDGALQPENAPLPAAGFVPEGSYQKTTQNISVVLTAYCKTINGNWQWSALDITNYKPSDGDIANIDGVLKIQR</sequence>
<evidence type="ECO:0000313" key="1">
    <source>
        <dbReference type="EMBL" id="ROU17078.1"/>
    </source>
</evidence>
<gene>
    <name evidence="1" type="ORF">EB837_03960</name>
</gene>
<dbReference type="SUPFAM" id="SSF51322">
    <property type="entry name" value="Cyanovirin-N"/>
    <property type="match status" value="1"/>
</dbReference>
<accession>A0A3N2SBT3</accession>